<evidence type="ECO:0000259" key="2">
    <source>
        <dbReference type="Pfam" id="PF00534"/>
    </source>
</evidence>
<evidence type="ECO:0000256" key="1">
    <source>
        <dbReference type="ARBA" id="ARBA00022679"/>
    </source>
</evidence>
<dbReference type="Gene3D" id="3.40.50.2000">
    <property type="entry name" value="Glycogen Phosphorylase B"/>
    <property type="match status" value="1"/>
</dbReference>
<dbReference type="PANTHER" id="PTHR12526">
    <property type="entry name" value="GLYCOSYLTRANSFERASE"/>
    <property type="match status" value="1"/>
</dbReference>
<dbReference type="GO" id="GO:0016757">
    <property type="term" value="F:glycosyltransferase activity"/>
    <property type="evidence" value="ECO:0007669"/>
    <property type="project" value="UniProtKB-KW"/>
</dbReference>
<dbReference type="Proteomes" id="UP001597083">
    <property type="component" value="Unassembled WGS sequence"/>
</dbReference>
<sequence>GTPLAVYSGAAAHQRGLDVMIEALPKLPDLHVAFIVSRPGSKYVKGLVARAAELDVADRLSVLGYVPFDQVVEFLSAADLGVIPIHHWPNHEIALITKFFEYSHARLPIIVSDVQAMGEMVRSTGQGEVFRADDVSDYTRAVEAVLADPERYRGVYDARPELLSEWTWEVQADVLDGVYSRLRSGDPVGSGGPSNPTP</sequence>
<accession>A0ABW3CFU0</accession>
<dbReference type="EMBL" id="JBHTIR010002011">
    <property type="protein sequence ID" value="MFD0853256.1"/>
    <property type="molecule type" value="Genomic_DNA"/>
</dbReference>
<feature type="domain" description="Glycosyl transferase family 1" evidence="2">
    <location>
        <begin position="3"/>
        <end position="153"/>
    </location>
</feature>
<protein>
    <submittedName>
        <fullName evidence="3">Glycosyltransferase</fullName>
        <ecNumber evidence="3">2.4.-.-</ecNumber>
    </submittedName>
</protein>
<dbReference type="Pfam" id="PF00534">
    <property type="entry name" value="Glycos_transf_1"/>
    <property type="match status" value="1"/>
</dbReference>
<dbReference type="SUPFAM" id="SSF53756">
    <property type="entry name" value="UDP-Glycosyltransferase/glycogen phosphorylase"/>
    <property type="match status" value="1"/>
</dbReference>
<name>A0ABW3CFU0_9ACTN</name>
<dbReference type="InterPro" id="IPR001296">
    <property type="entry name" value="Glyco_trans_1"/>
</dbReference>
<keyword evidence="1 3" id="KW-0808">Transferase</keyword>
<dbReference type="EC" id="2.4.-.-" evidence="3"/>
<evidence type="ECO:0000313" key="4">
    <source>
        <dbReference type="Proteomes" id="UP001597083"/>
    </source>
</evidence>
<gene>
    <name evidence="3" type="ORF">ACFQ07_13530</name>
</gene>
<keyword evidence="4" id="KW-1185">Reference proteome</keyword>
<reference evidence="4" key="1">
    <citation type="journal article" date="2019" name="Int. J. Syst. Evol. Microbiol.">
        <title>The Global Catalogue of Microorganisms (GCM) 10K type strain sequencing project: providing services to taxonomists for standard genome sequencing and annotation.</title>
        <authorList>
            <consortium name="The Broad Institute Genomics Platform"/>
            <consortium name="The Broad Institute Genome Sequencing Center for Infectious Disease"/>
            <person name="Wu L."/>
            <person name="Ma J."/>
        </authorList>
    </citation>
    <scope>NUCLEOTIDE SEQUENCE [LARGE SCALE GENOMIC DNA]</scope>
    <source>
        <strain evidence="4">JCM 31696</strain>
    </source>
</reference>
<feature type="non-terminal residue" evidence="3">
    <location>
        <position position="1"/>
    </location>
</feature>
<keyword evidence="3" id="KW-0328">Glycosyltransferase</keyword>
<comment type="caution">
    <text evidence="3">The sequence shown here is derived from an EMBL/GenBank/DDBJ whole genome shotgun (WGS) entry which is preliminary data.</text>
</comment>
<proteinExistence type="predicted"/>
<evidence type="ECO:0000313" key="3">
    <source>
        <dbReference type="EMBL" id="MFD0853256.1"/>
    </source>
</evidence>
<organism evidence="3 4">
    <name type="scientific">Actinomadura adrarensis</name>
    <dbReference type="NCBI Taxonomy" id="1819600"/>
    <lineage>
        <taxon>Bacteria</taxon>
        <taxon>Bacillati</taxon>
        <taxon>Actinomycetota</taxon>
        <taxon>Actinomycetes</taxon>
        <taxon>Streptosporangiales</taxon>
        <taxon>Thermomonosporaceae</taxon>
        <taxon>Actinomadura</taxon>
    </lineage>
</organism>
<dbReference type="PANTHER" id="PTHR12526:SF600">
    <property type="entry name" value="GLYCOSYL TRANSFERASE GROUP 1"/>
    <property type="match status" value="1"/>
</dbReference>